<feature type="region of interest" description="Disordered" evidence="1">
    <location>
        <begin position="1"/>
        <end position="29"/>
    </location>
</feature>
<organism evidence="2 3">
    <name type="scientific">Apatococcus fuscideae</name>
    <dbReference type="NCBI Taxonomy" id="2026836"/>
    <lineage>
        <taxon>Eukaryota</taxon>
        <taxon>Viridiplantae</taxon>
        <taxon>Chlorophyta</taxon>
        <taxon>core chlorophytes</taxon>
        <taxon>Trebouxiophyceae</taxon>
        <taxon>Chlorellales</taxon>
        <taxon>Chlorellaceae</taxon>
        <taxon>Apatococcus</taxon>
    </lineage>
</organism>
<feature type="compositionally biased region" description="Low complexity" evidence="1">
    <location>
        <begin position="181"/>
        <end position="194"/>
    </location>
</feature>
<keyword evidence="3" id="KW-1185">Reference proteome</keyword>
<dbReference type="EMBL" id="JALJOV010000070">
    <property type="protein sequence ID" value="KAK9867701.1"/>
    <property type="molecule type" value="Genomic_DNA"/>
</dbReference>
<dbReference type="Proteomes" id="UP001485043">
    <property type="component" value="Unassembled WGS sequence"/>
</dbReference>
<evidence type="ECO:0000256" key="1">
    <source>
        <dbReference type="SAM" id="MobiDB-lite"/>
    </source>
</evidence>
<gene>
    <name evidence="2" type="ORF">WJX84_012070</name>
</gene>
<feature type="compositionally biased region" description="Pro residues" evidence="1">
    <location>
        <begin position="110"/>
        <end position="122"/>
    </location>
</feature>
<name>A0AAW1TCZ9_9CHLO</name>
<feature type="region of interest" description="Disordered" evidence="1">
    <location>
        <begin position="97"/>
        <end position="295"/>
    </location>
</feature>
<feature type="compositionally biased region" description="Low complexity" evidence="1">
    <location>
        <begin position="212"/>
        <end position="234"/>
    </location>
</feature>
<protein>
    <submittedName>
        <fullName evidence="2">Uncharacterized protein</fullName>
    </submittedName>
</protein>
<proteinExistence type="predicted"/>
<evidence type="ECO:0000313" key="2">
    <source>
        <dbReference type="EMBL" id="KAK9867701.1"/>
    </source>
</evidence>
<feature type="compositionally biased region" description="Pro residues" evidence="1">
    <location>
        <begin position="11"/>
        <end position="20"/>
    </location>
</feature>
<comment type="caution">
    <text evidence="2">The sequence shown here is derived from an EMBL/GenBank/DDBJ whole genome shotgun (WGS) entry which is preliminary data.</text>
</comment>
<sequence length="295" mass="30536">MAGINRLGKGPPKPGSYRPPDPNKYRTMDMYSEGAEGDADYMRMVQDIEDTQQNQVGWLFGRGAFDKGDLLYLRDEEEKRRFKETELRDSERIRFMALRAGADSHRDPSGPVPSPGPPPGSPAGPAAVKEAFKPARPGPRLLPVAVKVKPLGASTVPSQKGPGGTSQAPVGTTRPPTAKRPASASPSQPPATAALHPACEATKRPRLVDTHAGSFPSSLAGPASGASSSGLGPAELPSSSGLSGQEPDNGGLSSLLGGYGSDSDSDTEAAARNTVADSPKNLIKPVKASQGLPNG</sequence>
<reference evidence="2 3" key="1">
    <citation type="journal article" date="2024" name="Nat. Commun.">
        <title>Phylogenomics reveals the evolutionary origins of lichenization in chlorophyte algae.</title>
        <authorList>
            <person name="Puginier C."/>
            <person name="Libourel C."/>
            <person name="Otte J."/>
            <person name="Skaloud P."/>
            <person name="Haon M."/>
            <person name="Grisel S."/>
            <person name="Petersen M."/>
            <person name="Berrin J.G."/>
            <person name="Delaux P.M."/>
            <person name="Dal Grande F."/>
            <person name="Keller J."/>
        </authorList>
    </citation>
    <scope>NUCLEOTIDE SEQUENCE [LARGE SCALE GENOMIC DNA]</scope>
    <source>
        <strain evidence="2 3">SAG 2523</strain>
    </source>
</reference>
<dbReference type="AlphaFoldDB" id="A0AAW1TCZ9"/>
<evidence type="ECO:0000313" key="3">
    <source>
        <dbReference type="Proteomes" id="UP001485043"/>
    </source>
</evidence>
<accession>A0AAW1TCZ9</accession>